<feature type="transmembrane region" description="Helical" evidence="1">
    <location>
        <begin position="185"/>
        <end position="213"/>
    </location>
</feature>
<keyword evidence="1" id="KW-1133">Transmembrane helix</keyword>
<feature type="transmembrane region" description="Helical" evidence="1">
    <location>
        <begin position="68"/>
        <end position="94"/>
    </location>
</feature>
<sequence length="411" mass="48273">MPKKGHGNPLRNSRNKWLSRILRWSVSFICWTSYIIYRGLVVGKIKFDPRKGKMIIHPRNNWTKRVALILKICLLVHDYSFASYLLLAIVPIFVKSPERLFEIIMESIKMQITLWNTARLYSWLNSPSWNRSFVNRANDVIRINADLKSILGPLSLEGISLLIIYILHLQFILLKNINFPYIIPILYTLFLELVCNAYVAYQVLLLSWIAAIIQFLKDYQQEQQPSRKQRKKLLRLMRIYAKISNVHQDIKLLWLPVASMLFSNIVELVGSWSYLIRCIVFHNRRIMINKWGIYFWKHLGGGIAPLLRMLLIGLFNDRLVQMQESLNLQLLIIDLKHPKMKELDVNFTRELQKLQTCFDLQLRAQPIRNQIMSVNQVCGCSFAMDFFFCTVVNSISCVQYEIANGQDILYD</sequence>
<dbReference type="AlphaFoldDB" id="B3NLE5"/>
<dbReference type="OMA" id="NGHQAIM"/>
<evidence type="ECO:0000313" key="2">
    <source>
        <dbReference type="EMBL" id="EDV54861.1"/>
    </source>
</evidence>
<dbReference type="Proteomes" id="UP000008711">
    <property type="component" value="Unassembled WGS sequence"/>
</dbReference>
<dbReference type="OrthoDB" id="7851226at2759"/>
<feature type="transmembrane region" description="Helical" evidence="1">
    <location>
        <begin position="252"/>
        <end position="275"/>
    </location>
</feature>
<protein>
    <recommendedName>
        <fullName evidence="4">Gustatory receptor</fullName>
    </recommendedName>
</protein>
<reference evidence="2 3" key="2">
    <citation type="journal article" date="2008" name="Bioinformatics">
        <title>Assembly reconciliation.</title>
        <authorList>
            <person name="Zimin A.V."/>
            <person name="Smith D.R."/>
            <person name="Sutton G."/>
            <person name="Yorke J.A."/>
        </authorList>
    </citation>
    <scope>NUCLEOTIDE SEQUENCE [LARGE SCALE GENOMIC DNA]</scope>
    <source>
        <strain evidence="2 3">TSC#14021-0224.01</strain>
    </source>
</reference>
<dbReference type="KEGG" id="der:6549576"/>
<feature type="transmembrane region" description="Helical" evidence="1">
    <location>
        <begin position="150"/>
        <end position="173"/>
    </location>
</feature>
<dbReference type="PhylomeDB" id="B3NLE5"/>
<keyword evidence="1" id="KW-0472">Membrane</keyword>
<dbReference type="eggNOG" id="ENOG502T7XN">
    <property type="taxonomic scope" value="Eukaryota"/>
</dbReference>
<name>B3NLE5_DROER</name>
<organism evidence="2 3">
    <name type="scientific">Drosophila erecta</name>
    <name type="common">Fruit fly</name>
    <dbReference type="NCBI Taxonomy" id="7220"/>
    <lineage>
        <taxon>Eukaryota</taxon>
        <taxon>Metazoa</taxon>
        <taxon>Ecdysozoa</taxon>
        <taxon>Arthropoda</taxon>
        <taxon>Hexapoda</taxon>
        <taxon>Insecta</taxon>
        <taxon>Pterygota</taxon>
        <taxon>Neoptera</taxon>
        <taxon>Endopterygota</taxon>
        <taxon>Diptera</taxon>
        <taxon>Brachycera</taxon>
        <taxon>Muscomorpha</taxon>
        <taxon>Ephydroidea</taxon>
        <taxon>Drosophilidae</taxon>
        <taxon>Drosophila</taxon>
        <taxon>Sophophora</taxon>
    </lineage>
</organism>
<gene>
    <name evidence="2" type="primary">Dere\GG21081</name>
    <name evidence="2" type="synonym">dere_GLEANR_5823</name>
    <name evidence="2" type="synonym">GG21081</name>
    <name evidence="2" type="ORF">Dere_GG21081</name>
</gene>
<keyword evidence="3" id="KW-1185">Reference proteome</keyword>
<dbReference type="EMBL" id="CH954179">
    <property type="protein sequence ID" value="EDV54861.1"/>
    <property type="molecule type" value="Genomic_DNA"/>
</dbReference>
<accession>B3NLE5</accession>
<evidence type="ECO:0000313" key="3">
    <source>
        <dbReference type="Proteomes" id="UP000008711"/>
    </source>
</evidence>
<evidence type="ECO:0008006" key="4">
    <source>
        <dbReference type="Google" id="ProtNLM"/>
    </source>
</evidence>
<dbReference type="HOGENOM" id="CLU_056070_0_0_1"/>
<evidence type="ECO:0000256" key="1">
    <source>
        <dbReference type="SAM" id="Phobius"/>
    </source>
</evidence>
<keyword evidence="1" id="KW-0812">Transmembrane</keyword>
<proteinExistence type="predicted"/>
<reference evidence="2 3" key="1">
    <citation type="journal article" date="2007" name="Nature">
        <title>Evolution of genes and genomes on the Drosophila phylogeny.</title>
        <authorList>
            <consortium name="Drosophila 12 Genomes Consortium"/>
            <person name="Clark A.G."/>
            <person name="Eisen M.B."/>
            <person name="Smith D.R."/>
            <person name="Bergman C.M."/>
            <person name="Oliver B."/>
            <person name="Markow T.A."/>
            <person name="Kaufman T.C."/>
            <person name="Kellis M."/>
            <person name="Gelbart W."/>
            <person name="Iyer V.N."/>
            <person name="Pollard D.A."/>
            <person name="Sackton T.B."/>
            <person name="Larracuente A.M."/>
            <person name="Singh N.D."/>
            <person name="Abad J.P."/>
            <person name="Abt D.N."/>
            <person name="Adryan B."/>
            <person name="Aguade M."/>
            <person name="Akashi H."/>
            <person name="Anderson W.W."/>
            <person name="Aquadro C.F."/>
            <person name="Ardell D.H."/>
            <person name="Arguello R."/>
            <person name="Artieri C.G."/>
            <person name="Barbash D.A."/>
            <person name="Barker D."/>
            <person name="Barsanti P."/>
            <person name="Batterham P."/>
            <person name="Batzoglou S."/>
            <person name="Begun D."/>
            <person name="Bhutkar A."/>
            <person name="Blanco E."/>
            <person name="Bosak S.A."/>
            <person name="Bradley R.K."/>
            <person name="Brand A.D."/>
            <person name="Brent M.R."/>
            <person name="Brooks A.N."/>
            <person name="Brown R.H."/>
            <person name="Butlin R.K."/>
            <person name="Caggese C."/>
            <person name="Calvi B.R."/>
            <person name="Bernardo de Carvalho A."/>
            <person name="Caspi A."/>
            <person name="Castrezana S."/>
            <person name="Celniker S.E."/>
            <person name="Chang J.L."/>
            <person name="Chapple C."/>
            <person name="Chatterji S."/>
            <person name="Chinwalla A."/>
            <person name="Civetta A."/>
            <person name="Clifton S.W."/>
            <person name="Comeron J.M."/>
            <person name="Costello J.C."/>
            <person name="Coyne J.A."/>
            <person name="Daub J."/>
            <person name="David R.G."/>
            <person name="Delcher A.L."/>
            <person name="Delehaunty K."/>
            <person name="Do C.B."/>
            <person name="Ebling H."/>
            <person name="Edwards K."/>
            <person name="Eickbush T."/>
            <person name="Evans J.D."/>
            <person name="Filipski A."/>
            <person name="Findeiss S."/>
            <person name="Freyhult E."/>
            <person name="Fulton L."/>
            <person name="Fulton R."/>
            <person name="Garcia A.C."/>
            <person name="Gardiner A."/>
            <person name="Garfield D.A."/>
            <person name="Garvin B.E."/>
            <person name="Gibson G."/>
            <person name="Gilbert D."/>
            <person name="Gnerre S."/>
            <person name="Godfrey J."/>
            <person name="Good R."/>
            <person name="Gotea V."/>
            <person name="Gravely B."/>
            <person name="Greenberg A.J."/>
            <person name="Griffiths-Jones S."/>
            <person name="Gross S."/>
            <person name="Guigo R."/>
            <person name="Gustafson E.A."/>
            <person name="Haerty W."/>
            <person name="Hahn M.W."/>
            <person name="Halligan D.L."/>
            <person name="Halpern A.L."/>
            <person name="Halter G.M."/>
            <person name="Han M.V."/>
            <person name="Heger A."/>
            <person name="Hillier L."/>
            <person name="Hinrichs A.S."/>
            <person name="Holmes I."/>
            <person name="Hoskins R.A."/>
            <person name="Hubisz M.J."/>
            <person name="Hultmark D."/>
            <person name="Huntley M.A."/>
            <person name="Jaffe D.B."/>
            <person name="Jagadeeshan S."/>
            <person name="Jeck W.R."/>
            <person name="Johnson J."/>
            <person name="Jones C.D."/>
            <person name="Jordan W.C."/>
            <person name="Karpen G.H."/>
            <person name="Kataoka E."/>
            <person name="Keightley P.D."/>
            <person name="Kheradpour P."/>
            <person name="Kirkness E.F."/>
            <person name="Koerich L.B."/>
            <person name="Kristiansen K."/>
            <person name="Kudrna D."/>
            <person name="Kulathinal R.J."/>
            <person name="Kumar S."/>
            <person name="Kwok R."/>
            <person name="Lander E."/>
            <person name="Langley C.H."/>
            <person name="Lapoint R."/>
            <person name="Lazzaro B.P."/>
            <person name="Lee S.J."/>
            <person name="Levesque L."/>
            <person name="Li R."/>
            <person name="Lin C.F."/>
            <person name="Lin M.F."/>
            <person name="Lindblad-Toh K."/>
            <person name="Llopart A."/>
            <person name="Long M."/>
            <person name="Low L."/>
            <person name="Lozovsky E."/>
            <person name="Lu J."/>
            <person name="Luo M."/>
            <person name="Machado C.A."/>
            <person name="Makalowski W."/>
            <person name="Marzo M."/>
            <person name="Matsuda M."/>
            <person name="Matzkin L."/>
            <person name="McAllister B."/>
            <person name="McBride C.S."/>
            <person name="McKernan B."/>
            <person name="McKernan K."/>
            <person name="Mendez-Lago M."/>
            <person name="Minx P."/>
            <person name="Mollenhauer M.U."/>
            <person name="Montooth K."/>
            <person name="Mount S.M."/>
            <person name="Mu X."/>
            <person name="Myers E."/>
            <person name="Negre B."/>
            <person name="Newfeld S."/>
            <person name="Nielsen R."/>
            <person name="Noor M.A."/>
            <person name="O'Grady P."/>
            <person name="Pachter L."/>
            <person name="Papaceit M."/>
            <person name="Parisi M.J."/>
            <person name="Parisi M."/>
            <person name="Parts L."/>
            <person name="Pedersen J.S."/>
            <person name="Pesole G."/>
            <person name="Phillippy A.M."/>
            <person name="Ponting C.P."/>
            <person name="Pop M."/>
            <person name="Porcelli D."/>
            <person name="Powell J.R."/>
            <person name="Prohaska S."/>
            <person name="Pruitt K."/>
            <person name="Puig M."/>
            <person name="Quesneville H."/>
            <person name="Ram K.R."/>
            <person name="Rand D."/>
            <person name="Rasmussen M.D."/>
            <person name="Reed L.K."/>
            <person name="Reenan R."/>
            <person name="Reily A."/>
            <person name="Remington K.A."/>
            <person name="Rieger T.T."/>
            <person name="Ritchie M.G."/>
            <person name="Robin C."/>
            <person name="Rogers Y.H."/>
            <person name="Rohde C."/>
            <person name="Rozas J."/>
            <person name="Rubenfield M.J."/>
            <person name="Ruiz A."/>
            <person name="Russo S."/>
            <person name="Salzberg S.L."/>
            <person name="Sanchez-Gracia A."/>
            <person name="Saranga D.J."/>
            <person name="Sato H."/>
            <person name="Schaeffer S.W."/>
            <person name="Schatz M.C."/>
            <person name="Schlenke T."/>
            <person name="Schwartz R."/>
            <person name="Segarra C."/>
            <person name="Singh R.S."/>
            <person name="Sirot L."/>
            <person name="Sirota M."/>
            <person name="Sisneros N.B."/>
            <person name="Smith C.D."/>
            <person name="Smith T.F."/>
            <person name="Spieth J."/>
            <person name="Stage D.E."/>
            <person name="Stark A."/>
            <person name="Stephan W."/>
            <person name="Strausberg R.L."/>
            <person name="Strempel S."/>
            <person name="Sturgill D."/>
            <person name="Sutton G."/>
            <person name="Sutton G.G."/>
            <person name="Tao W."/>
            <person name="Teichmann S."/>
            <person name="Tobari Y.N."/>
            <person name="Tomimura Y."/>
            <person name="Tsolas J.M."/>
            <person name="Valente V.L."/>
            <person name="Venter E."/>
            <person name="Venter J.C."/>
            <person name="Vicario S."/>
            <person name="Vieira F.G."/>
            <person name="Vilella A.J."/>
            <person name="Villasante A."/>
            <person name="Walenz B."/>
            <person name="Wang J."/>
            <person name="Wasserman M."/>
            <person name="Watts T."/>
            <person name="Wilson D."/>
            <person name="Wilson R.K."/>
            <person name="Wing R.A."/>
            <person name="Wolfner M.F."/>
            <person name="Wong A."/>
            <person name="Wong G.K."/>
            <person name="Wu C.I."/>
            <person name="Wu G."/>
            <person name="Yamamoto D."/>
            <person name="Yang H.P."/>
            <person name="Yang S.P."/>
            <person name="Yorke J.A."/>
            <person name="Yoshida K."/>
            <person name="Zdobnov E."/>
            <person name="Zhang P."/>
            <person name="Zhang Y."/>
            <person name="Zimin A.V."/>
            <person name="Baldwin J."/>
            <person name="Abdouelleil A."/>
            <person name="Abdulkadir J."/>
            <person name="Abebe A."/>
            <person name="Abera B."/>
            <person name="Abreu J."/>
            <person name="Acer S.C."/>
            <person name="Aftuck L."/>
            <person name="Alexander A."/>
            <person name="An P."/>
            <person name="Anderson E."/>
            <person name="Anderson S."/>
            <person name="Arachi H."/>
            <person name="Azer M."/>
            <person name="Bachantsang P."/>
            <person name="Barry A."/>
            <person name="Bayul T."/>
            <person name="Berlin A."/>
            <person name="Bessette D."/>
            <person name="Bloom T."/>
            <person name="Blye J."/>
            <person name="Boguslavskiy L."/>
            <person name="Bonnet C."/>
            <person name="Boukhgalter B."/>
            <person name="Bourzgui I."/>
            <person name="Brown A."/>
            <person name="Cahill P."/>
            <person name="Channer S."/>
            <person name="Cheshatsang Y."/>
            <person name="Chuda L."/>
            <person name="Citroen M."/>
            <person name="Collymore A."/>
            <person name="Cooke P."/>
            <person name="Costello M."/>
            <person name="D'Aco K."/>
            <person name="Daza R."/>
            <person name="De Haan G."/>
            <person name="DeGray S."/>
            <person name="DeMaso C."/>
            <person name="Dhargay N."/>
            <person name="Dooley K."/>
            <person name="Dooley E."/>
            <person name="Doricent M."/>
            <person name="Dorje P."/>
            <person name="Dorjee K."/>
            <person name="Dupes A."/>
            <person name="Elong R."/>
            <person name="Falk J."/>
            <person name="Farina A."/>
            <person name="Faro S."/>
            <person name="Ferguson D."/>
            <person name="Fisher S."/>
            <person name="Foley C.D."/>
            <person name="Franke A."/>
            <person name="Friedrich D."/>
            <person name="Gadbois L."/>
            <person name="Gearin G."/>
            <person name="Gearin C.R."/>
            <person name="Giannoukos G."/>
            <person name="Goode T."/>
            <person name="Graham J."/>
            <person name="Grandbois E."/>
            <person name="Grewal S."/>
            <person name="Gyaltsen K."/>
            <person name="Hafez N."/>
            <person name="Hagos B."/>
            <person name="Hall J."/>
            <person name="Henson C."/>
            <person name="Hollinger A."/>
            <person name="Honan T."/>
            <person name="Huard M.D."/>
            <person name="Hughes L."/>
            <person name="Hurhula B."/>
            <person name="Husby M.E."/>
            <person name="Kamat A."/>
            <person name="Kanga B."/>
            <person name="Kashin S."/>
            <person name="Khazanovich D."/>
            <person name="Kisner P."/>
            <person name="Lance K."/>
            <person name="Lara M."/>
            <person name="Lee W."/>
            <person name="Lennon N."/>
            <person name="Letendre F."/>
            <person name="LeVine R."/>
            <person name="Lipovsky A."/>
            <person name="Liu X."/>
            <person name="Liu J."/>
            <person name="Liu S."/>
            <person name="Lokyitsang T."/>
            <person name="Lokyitsang Y."/>
            <person name="Lubonja R."/>
            <person name="Lui A."/>
            <person name="MacDonald P."/>
            <person name="Magnisalis V."/>
            <person name="Maru K."/>
            <person name="Matthews C."/>
            <person name="McCusker W."/>
            <person name="McDonough S."/>
            <person name="Mehta T."/>
            <person name="Meldrim J."/>
            <person name="Meneus L."/>
            <person name="Mihai O."/>
            <person name="Mihalev A."/>
            <person name="Mihova T."/>
            <person name="Mittelman R."/>
            <person name="Mlenga V."/>
            <person name="Montmayeur A."/>
            <person name="Mulrain L."/>
            <person name="Navidi A."/>
            <person name="Naylor J."/>
            <person name="Negash T."/>
            <person name="Nguyen T."/>
            <person name="Nguyen N."/>
            <person name="Nicol R."/>
            <person name="Norbu C."/>
            <person name="Norbu N."/>
            <person name="Novod N."/>
            <person name="O'Neill B."/>
            <person name="Osman S."/>
            <person name="Markiewicz E."/>
            <person name="Oyono O.L."/>
            <person name="Patti C."/>
            <person name="Phunkhang P."/>
            <person name="Pierre F."/>
            <person name="Priest M."/>
            <person name="Raghuraman S."/>
            <person name="Rege F."/>
            <person name="Reyes R."/>
            <person name="Rise C."/>
            <person name="Rogov P."/>
            <person name="Ross K."/>
            <person name="Ryan E."/>
            <person name="Settipalli S."/>
            <person name="Shea T."/>
            <person name="Sherpa N."/>
            <person name="Shi L."/>
            <person name="Shih D."/>
            <person name="Sparrow T."/>
            <person name="Spaulding J."/>
            <person name="Stalker J."/>
            <person name="Stange-Thomann N."/>
            <person name="Stavropoulos S."/>
            <person name="Stone C."/>
            <person name="Strader C."/>
            <person name="Tesfaye S."/>
            <person name="Thomson T."/>
            <person name="Thoulutsang Y."/>
            <person name="Thoulutsang D."/>
            <person name="Topham K."/>
            <person name="Topping I."/>
            <person name="Tsamla T."/>
            <person name="Vassiliev H."/>
            <person name="Vo A."/>
            <person name="Wangchuk T."/>
            <person name="Wangdi T."/>
            <person name="Weiand M."/>
            <person name="Wilkinson J."/>
            <person name="Wilson A."/>
            <person name="Yadav S."/>
            <person name="Young G."/>
            <person name="Yu Q."/>
            <person name="Zembek L."/>
            <person name="Zhong D."/>
            <person name="Zimmer A."/>
            <person name="Zwirko Z."/>
            <person name="Jaffe D.B."/>
            <person name="Alvarez P."/>
            <person name="Brockman W."/>
            <person name="Butler J."/>
            <person name="Chin C."/>
            <person name="Gnerre S."/>
            <person name="Grabherr M."/>
            <person name="Kleber M."/>
            <person name="Mauceli E."/>
            <person name="MacCallum I."/>
        </authorList>
    </citation>
    <scope>NUCLEOTIDE SEQUENCE [LARGE SCALE GENOMIC DNA]</scope>
    <source>
        <strain evidence="2 3">TSC#14021-0224.01</strain>
    </source>
</reference>
<feature type="transmembrane region" description="Helical" evidence="1">
    <location>
        <begin position="295"/>
        <end position="315"/>
    </location>
</feature>
<feature type="transmembrane region" description="Helical" evidence="1">
    <location>
        <begin position="21"/>
        <end position="40"/>
    </location>
</feature>